<feature type="region of interest" description="Disordered" evidence="1">
    <location>
        <begin position="30"/>
        <end position="73"/>
    </location>
</feature>
<proteinExistence type="predicted"/>
<gene>
    <name evidence="2" type="ORF">LSH36_922g02031</name>
</gene>
<protein>
    <submittedName>
        <fullName evidence="2">Uncharacterized protein</fullName>
    </submittedName>
</protein>
<name>A0AAD9IY51_9ANNE</name>
<dbReference type="Proteomes" id="UP001208570">
    <property type="component" value="Unassembled WGS sequence"/>
</dbReference>
<keyword evidence="3" id="KW-1185">Reference proteome</keyword>
<accession>A0AAD9IY51</accession>
<evidence type="ECO:0000313" key="3">
    <source>
        <dbReference type="Proteomes" id="UP001208570"/>
    </source>
</evidence>
<feature type="compositionally biased region" description="Basic and acidic residues" evidence="1">
    <location>
        <begin position="42"/>
        <end position="60"/>
    </location>
</feature>
<dbReference type="EMBL" id="JAODUP010000922">
    <property type="protein sequence ID" value="KAK2142716.1"/>
    <property type="molecule type" value="Genomic_DNA"/>
</dbReference>
<sequence length="188" mass="20807">MSEERMVKKVIRRILASSLNARISLSNRHFTRTPTCPTRRQHQPEDAGWADHRNPADPDARGAGLPGSGISAGLAGKRKASWTTVTGGDDMDFDSSSSVKVHRTYQVYRGMSPTTSNRLECSKSSHLISLPPITSTILFGEMKSPAVLNQSVFASRQLNWVYTYERTVDDPESRQAGRHRAAVAPNHF</sequence>
<evidence type="ECO:0000313" key="2">
    <source>
        <dbReference type="EMBL" id="KAK2142716.1"/>
    </source>
</evidence>
<dbReference type="AlphaFoldDB" id="A0AAD9IY51"/>
<organism evidence="2 3">
    <name type="scientific">Paralvinella palmiformis</name>
    <dbReference type="NCBI Taxonomy" id="53620"/>
    <lineage>
        <taxon>Eukaryota</taxon>
        <taxon>Metazoa</taxon>
        <taxon>Spiralia</taxon>
        <taxon>Lophotrochozoa</taxon>
        <taxon>Annelida</taxon>
        <taxon>Polychaeta</taxon>
        <taxon>Sedentaria</taxon>
        <taxon>Canalipalpata</taxon>
        <taxon>Terebellida</taxon>
        <taxon>Terebelliformia</taxon>
        <taxon>Alvinellidae</taxon>
        <taxon>Paralvinella</taxon>
    </lineage>
</organism>
<comment type="caution">
    <text evidence="2">The sequence shown here is derived from an EMBL/GenBank/DDBJ whole genome shotgun (WGS) entry which is preliminary data.</text>
</comment>
<reference evidence="2" key="1">
    <citation type="journal article" date="2023" name="Mol. Biol. Evol.">
        <title>Third-Generation Sequencing Reveals the Adaptive Role of the Epigenome in Three Deep-Sea Polychaetes.</title>
        <authorList>
            <person name="Perez M."/>
            <person name="Aroh O."/>
            <person name="Sun Y."/>
            <person name="Lan Y."/>
            <person name="Juniper S.K."/>
            <person name="Young C.R."/>
            <person name="Angers B."/>
            <person name="Qian P.Y."/>
        </authorList>
    </citation>
    <scope>NUCLEOTIDE SEQUENCE</scope>
    <source>
        <strain evidence="2">P08H-3</strain>
    </source>
</reference>
<feature type="region of interest" description="Disordered" evidence="1">
    <location>
        <begin position="169"/>
        <end position="188"/>
    </location>
</feature>
<evidence type="ECO:0000256" key="1">
    <source>
        <dbReference type="SAM" id="MobiDB-lite"/>
    </source>
</evidence>